<dbReference type="SUPFAM" id="SSF50475">
    <property type="entry name" value="FMN-binding split barrel"/>
    <property type="match status" value="1"/>
</dbReference>
<organism evidence="2 3">
    <name type="scientific">Brooklawnia cerclae</name>
    <dbReference type="NCBI Taxonomy" id="349934"/>
    <lineage>
        <taxon>Bacteria</taxon>
        <taxon>Bacillati</taxon>
        <taxon>Actinomycetota</taxon>
        <taxon>Actinomycetes</taxon>
        <taxon>Propionibacteriales</taxon>
        <taxon>Propionibacteriaceae</taxon>
        <taxon>Brooklawnia</taxon>
    </lineage>
</organism>
<proteinExistence type="predicted"/>
<dbReference type="Gene3D" id="2.30.110.10">
    <property type="entry name" value="Electron Transport, Fmn-binding Protein, Chain A"/>
    <property type="match status" value="1"/>
</dbReference>
<sequence>MSIHSEHPFQEAMRDPGRRFRGRLGGRVALWATGTAASGAGLTVSSQLLVAGDPWRAVAAVNPDSDFADAVGTTGLCTTTLLESHHLALAEAFAGGPAPGGPFRLTRWADTEWGPVPDDAGTWAGMEVESIAPLGWLLLVTCRVRTIVIGDDDHPLAHRRGRYELG</sequence>
<dbReference type="InterPro" id="IPR012349">
    <property type="entry name" value="Split_barrel_FMN-bd"/>
</dbReference>
<dbReference type="InterPro" id="IPR002563">
    <property type="entry name" value="Flavin_Rdtase-like_dom"/>
</dbReference>
<keyword evidence="3" id="KW-1185">Reference proteome</keyword>
<comment type="caution">
    <text evidence="2">The sequence shown here is derived from an EMBL/GenBank/DDBJ whole genome shotgun (WGS) entry which is preliminary data.</text>
</comment>
<gene>
    <name evidence="2" type="ORF">FB473_003496</name>
</gene>
<evidence type="ECO:0000313" key="2">
    <source>
        <dbReference type="EMBL" id="NIH58795.1"/>
    </source>
</evidence>
<reference evidence="2 3" key="1">
    <citation type="submission" date="2020-02" db="EMBL/GenBank/DDBJ databases">
        <title>Sequencing the genomes of 1000 actinobacteria strains.</title>
        <authorList>
            <person name="Klenk H.-P."/>
        </authorList>
    </citation>
    <scope>NUCLEOTIDE SEQUENCE [LARGE SCALE GENOMIC DNA]</scope>
    <source>
        <strain evidence="2 3">DSM 19609</strain>
    </source>
</reference>
<protein>
    <submittedName>
        <fullName evidence="2">Flavin reductase (DIM6/NTAB) family NADH-FMN oxidoreductase RutF</fullName>
    </submittedName>
</protein>
<evidence type="ECO:0000259" key="1">
    <source>
        <dbReference type="Pfam" id="PF01613"/>
    </source>
</evidence>
<dbReference type="Proteomes" id="UP000749311">
    <property type="component" value="Unassembled WGS sequence"/>
</dbReference>
<feature type="domain" description="Flavin reductase like" evidence="1">
    <location>
        <begin position="22"/>
        <end position="164"/>
    </location>
</feature>
<name>A0ABX0SLH2_9ACTN</name>
<dbReference type="Pfam" id="PF01613">
    <property type="entry name" value="Flavin_Reduct"/>
    <property type="match status" value="1"/>
</dbReference>
<evidence type="ECO:0000313" key="3">
    <source>
        <dbReference type="Proteomes" id="UP000749311"/>
    </source>
</evidence>
<accession>A0ABX0SLH2</accession>
<dbReference type="EMBL" id="JAAMOZ010000005">
    <property type="protein sequence ID" value="NIH58795.1"/>
    <property type="molecule type" value="Genomic_DNA"/>
</dbReference>
<dbReference type="RefSeq" id="WP_167171954.1">
    <property type="nucleotide sequence ID" value="NZ_BAAAOO010000006.1"/>
</dbReference>